<protein>
    <submittedName>
        <fullName evidence="1">Uncharacterized protein</fullName>
    </submittedName>
</protein>
<comment type="caution">
    <text evidence="1">The sequence shown here is derived from an EMBL/GenBank/DDBJ whole genome shotgun (WGS) entry which is preliminary data.</text>
</comment>
<evidence type="ECO:0000313" key="1">
    <source>
        <dbReference type="EMBL" id="GBN20392.1"/>
    </source>
</evidence>
<evidence type="ECO:0000313" key="2">
    <source>
        <dbReference type="Proteomes" id="UP000499080"/>
    </source>
</evidence>
<proteinExistence type="predicted"/>
<feature type="non-terminal residue" evidence="1">
    <location>
        <position position="1"/>
    </location>
</feature>
<reference evidence="1 2" key="1">
    <citation type="journal article" date="2019" name="Sci. Rep.">
        <title>Orb-weaving spider Araneus ventricosus genome elucidates the spidroin gene catalogue.</title>
        <authorList>
            <person name="Kono N."/>
            <person name="Nakamura H."/>
            <person name="Ohtoshi R."/>
            <person name="Moran D.A.P."/>
            <person name="Shinohara A."/>
            <person name="Yoshida Y."/>
            <person name="Fujiwara M."/>
            <person name="Mori M."/>
            <person name="Tomita M."/>
            <person name="Arakawa K."/>
        </authorList>
    </citation>
    <scope>NUCLEOTIDE SEQUENCE [LARGE SCALE GENOMIC DNA]</scope>
</reference>
<sequence length="137" mass="15134">PTLSNVWPWDLLMVIENAKLIGNCFLLKLKGILVSDVMSGILGIKNVSFEHDPIISASITLRYSFVTISLVPLHRPFEGIKFRSSIITGTFFNLSLWGGIPVGVRLFKFLQDMTVDPGDSSVKMQSILSYTSSLPTS</sequence>
<dbReference type="AlphaFoldDB" id="A0A4Y2M0X7"/>
<gene>
    <name evidence="1" type="ORF">AVEN_100469_1</name>
</gene>
<dbReference type="Proteomes" id="UP000499080">
    <property type="component" value="Unassembled WGS sequence"/>
</dbReference>
<organism evidence="1 2">
    <name type="scientific">Araneus ventricosus</name>
    <name type="common">Orbweaver spider</name>
    <name type="synonym">Epeira ventricosa</name>
    <dbReference type="NCBI Taxonomy" id="182803"/>
    <lineage>
        <taxon>Eukaryota</taxon>
        <taxon>Metazoa</taxon>
        <taxon>Ecdysozoa</taxon>
        <taxon>Arthropoda</taxon>
        <taxon>Chelicerata</taxon>
        <taxon>Arachnida</taxon>
        <taxon>Araneae</taxon>
        <taxon>Araneomorphae</taxon>
        <taxon>Entelegynae</taxon>
        <taxon>Araneoidea</taxon>
        <taxon>Araneidae</taxon>
        <taxon>Araneus</taxon>
    </lineage>
</organism>
<dbReference type="EMBL" id="BGPR01006610">
    <property type="protein sequence ID" value="GBN20392.1"/>
    <property type="molecule type" value="Genomic_DNA"/>
</dbReference>
<keyword evidence="2" id="KW-1185">Reference proteome</keyword>
<accession>A0A4Y2M0X7</accession>
<name>A0A4Y2M0X7_ARAVE</name>